<gene>
    <name evidence="7" type="ORF">Cfor_07709</name>
</gene>
<dbReference type="GO" id="GO:0097500">
    <property type="term" value="P:receptor localization to non-motile cilium"/>
    <property type="evidence" value="ECO:0007669"/>
    <property type="project" value="TreeGrafter"/>
</dbReference>
<dbReference type="NCBIfam" id="TIGR00231">
    <property type="entry name" value="small_GTP"/>
    <property type="match status" value="1"/>
</dbReference>
<accession>A0A6L2PPY7</accession>
<feature type="binding site" evidence="3">
    <location>
        <position position="72"/>
    </location>
    <ligand>
        <name>GTP</name>
        <dbReference type="ChEBI" id="CHEBI:37565"/>
    </ligand>
</feature>
<comment type="caution">
    <text evidence="7">The sequence shown here is derived from an EMBL/GenBank/DDBJ whole genome shotgun (WGS) entry which is preliminary data.</text>
</comment>
<dbReference type="Gene3D" id="3.40.50.300">
    <property type="entry name" value="P-loop containing nucleotide triphosphate hydrolases"/>
    <property type="match status" value="1"/>
</dbReference>
<dbReference type="InParanoid" id="A0A6L2PPY7"/>
<dbReference type="PROSITE" id="PS51417">
    <property type="entry name" value="ARF"/>
    <property type="match status" value="1"/>
</dbReference>
<evidence type="ECO:0000256" key="1">
    <source>
        <dbReference type="ARBA" id="ARBA00022741"/>
    </source>
</evidence>
<keyword evidence="8" id="KW-1185">Reference proteome</keyword>
<dbReference type="OrthoDB" id="14717at2759"/>
<dbReference type="PANTHER" id="PTHR46090">
    <property type="entry name" value="ADP-RIBOSYLATION FACTOR-LIKE PROTEIN 13B"/>
    <property type="match status" value="1"/>
</dbReference>
<dbReference type="GO" id="GO:0060170">
    <property type="term" value="C:ciliary membrane"/>
    <property type="evidence" value="ECO:0007669"/>
    <property type="project" value="TreeGrafter"/>
</dbReference>
<evidence type="ECO:0008006" key="9">
    <source>
        <dbReference type="Google" id="ProtNLM"/>
    </source>
</evidence>
<dbReference type="GO" id="GO:1905515">
    <property type="term" value="P:non-motile cilium assembly"/>
    <property type="evidence" value="ECO:0007669"/>
    <property type="project" value="TreeGrafter"/>
</dbReference>
<dbReference type="GO" id="GO:0046872">
    <property type="term" value="F:metal ion binding"/>
    <property type="evidence" value="ECO:0007669"/>
    <property type="project" value="UniProtKB-KW"/>
</dbReference>
<feature type="binding site" evidence="3">
    <location>
        <begin position="128"/>
        <end position="131"/>
    </location>
    <ligand>
        <name>GTP</name>
        <dbReference type="ChEBI" id="CHEBI:37565"/>
    </ligand>
</feature>
<keyword evidence="1 3" id="KW-0547">Nucleotide-binding</keyword>
<feature type="binding site" evidence="4">
    <location>
        <position position="33"/>
    </location>
    <ligand>
        <name>Mg(2+)</name>
        <dbReference type="ChEBI" id="CHEBI:18420"/>
    </ligand>
</feature>
<dbReference type="FunFam" id="3.40.50.300:FF:000415">
    <property type="entry name" value="ADP-ribosylation factor-like GTPase 13B"/>
    <property type="match status" value="1"/>
</dbReference>
<dbReference type="InterPro" id="IPR005225">
    <property type="entry name" value="Small_GTP-bd"/>
</dbReference>
<feature type="compositionally biased region" description="Basic and acidic residues" evidence="6">
    <location>
        <begin position="297"/>
        <end position="310"/>
    </location>
</feature>
<feature type="binding site" evidence="3">
    <location>
        <begin position="26"/>
        <end position="33"/>
    </location>
    <ligand>
        <name>GTP</name>
        <dbReference type="ChEBI" id="CHEBI:37565"/>
    </ligand>
</feature>
<feature type="binding site" evidence="4">
    <location>
        <position position="50"/>
    </location>
    <ligand>
        <name>Mg(2+)</name>
        <dbReference type="ChEBI" id="CHEBI:18420"/>
    </ligand>
</feature>
<keyword evidence="4" id="KW-0479">Metal-binding</keyword>
<dbReference type="Pfam" id="PF00025">
    <property type="entry name" value="Arf"/>
    <property type="match status" value="1"/>
</dbReference>
<dbReference type="GO" id="GO:0016192">
    <property type="term" value="P:vesicle-mediated transport"/>
    <property type="evidence" value="ECO:0007669"/>
    <property type="project" value="UniProtKB-ARBA"/>
</dbReference>
<keyword evidence="4" id="KW-0460">Magnesium</keyword>
<feature type="coiled-coil region" evidence="5">
    <location>
        <begin position="203"/>
        <end position="230"/>
    </location>
</feature>
<dbReference type="InterPro" id="IPR027417">
    <property type="entry name" value="P-loop_NTPase"/>
</dbReference>
<proteinExistence type="predicted"/>
<dbReference type="GO" id="GO:0005525">
    <property type="term" value="F:GTP binding"/>
    <property type="evidence" value="ECO:0007669"/>
    <property type="project" value="UniProtKB-KW"/>
</dbReference>
<evidence type="ECO:0000256" key="3">
    <source>
        <dbReference type="PIRSR" id="PIRSR606689-1"/>
    </source>
</evidence>
<protein>
    <recommendedName>
        <fullName evidence="9">ADP-ribosylation factor-like protein 13B</fullName>
    </recommendedName>
</protein>
<evidence type="ECO:0000256" key="5">
    <source>
        <dbReference type="SAM" id="Coils"/>
    </source>
</evidence>
<dbReference type="GO" id="GO:0097730">
    <property type="term" value="C:non-motile cilium"/>
    <property type="evidence" value="ECO:0007669"/>
    <property type="project" value="TreeGrafter"/>
</dbReference>
<evidence type="ECO:0000313" key="7">
    <source>
        <dbReference type="EMBL" id="GFG34476.1"/>
    </source>
</evidence>
<dbReference type="Proteomes" id="UP000502823">
    <property type="component" value="Unassembled WGS sequence"/>
</dbReference>
<feature type="region of interest" description="Disordered" evidence="6">
    <location>
        <begin position="297"/>
        <end position="318"/>
    </location>
</feature>
<dbReference type="InterPro" id="IPR051995">
    <property type="entry name" value="Ciliary_GTPase"/>
</dbReference>
<evidence type="ECO:0000313" key="8">
    <source>
        <dbReference type="Proteomes" id="UP000502823"/>
    </source>
</evidence>
<dbReference type="SUPFAM" id="SSF52540">
    <property type="entry name" value="P-loop containing nucleoside triphosphate hydrolases"/>
    <property type="match status" value="1"/>
</dbReference>
<dbReference type="EMBL" id="BLKM01008651">
    <property type="protein sequence ID" value="GFG34476.1"/>
    <property type="molecule type" value="Genomic_DNA"/>
</dbReference>
<dbReference type="PANTHER" id="PTHR46090:SF2">
    <property type="entry name" value="ADP-RIBOSYLATION FACTOR-LIKE PROTEIN 13B"/>
    <property type="match status" value="1"/>
</dbReference>
<reference evidence="8" key="1">
    <citation type="submission" date="2020-01" db="EMBL/GenBank/DDBJ databases">
        <title>Draft genome sequence of the Termite Coptotermes fromosanus.</title>
        <authorList>
            <person name="Itakura S."/>
            <person name="Yosikawa Y."/>
            <person name="Umezawa K."/>
        </authorList>
    </citation>
    <scope>NUCLEOTIDE SEQUENCE [LARGE SCALE GENOMIC DNA]</scope>
</reference>
<keyword evidence="2 3" id="KW-0342">GTP-binding</keyword>
<evidence type="ECO:0000256" key="6">
    <source>
        <dbReference type="SAM" id="MobiDB-lite"/>
    </source>
</evidence>
<dbReference type="PRINTS" id="PR00328">
    <property type="entry name" value="SAR1GTPBP"/>
</dbReference>
<dbReference type="SMART" id="SM00177">
    <property type="entry name" value="ARF"/>
    <property type="match status" value="1"/>
</dbReference>
<name>A0A6L2PPY7_COPFO</name>
<dbReference type="GO" id="GO:0003924">
    <property type="term" value="F:GTPase activity"/>
    <property type="evidence" value="ECO:0007669"/>
    <property type="project" value="InterPro"/>
</dbReference>
<feature type="region of interest" description="Disordered" evidence="6">
    <location>
        <begin position="595"/>
        <end position="645"/>
    </location>
</feature>
<feature type="compositionally biased region" description="Low complexity" evidence="6">
    <location>
        <begin position="624"/>
        <end position="637"/>
    </location>
</feature>
<dbReference type="GO" id="GO:0051649">
    <property type="term" value="P:establishment of localization in cell"/>
    <property type="evidence" value="ECO:0007669"/>
    <property type="project" value="UniProtKB-ARBA"/>
</dbReference>
<dbReference type="SMART" id="SM00178">
    <property type="entry name" value="SAR"/>
    <property type="match status" value="1"/>
</dbReference>
<evidence type="ECO:0000256" key="2">
    <source>
        <dbReference type="ARBA" id="ARBA00023134"/>
    </source>
</evidence>
<keyword evidence="5" id="KW-0175">Coiled coil</keyword>
<organism evidence="7 8">
    <name type="scientific">Coptotermes formosanus</name>
    <name type="common">Formosan subterranean termite</name>
    <dbReference type="NCBI Taxonomy" id="36987"/>
    <lineage>
        <taxon>Eukaryota</taxon>
        <taxon>Metazoa</taxon>
        <taxon>Ecdysozoa</taxon>
        <taxon>Arthropoda</taxon>
        <taxon>Hexapoda</taxon>
        <taxon>Insecta</taxon>
        <taxon>Pterygota</taxon>
        <taxon>Neoptera</taxon>
        <taxon>Polyneoptera</taxon>
        <taxon>Dictyoptera</taxon>
        <taxon>Blattodea</taxon>
        <taxon>Blattoidea</taxon>
        <taxon>Termitoidae</taxon>
        <taxon>Rhinotermitidae</taxon>
        <taxon>Coptotermes</taxon>
    </lineage>
</organism>
<evidence type="ECO:0000256" key="4">
    <source>
        <dbReference type="PIRSR" id="PIRSR606689-2"/>
    </source>
</evidence>
<sequence>MGNCCHPFGLKPASKNQKNIVLLLVGLDNAGKTTTAKHLIGEPLDTVVPTVGFSSVSVTHRGYCVVIYDLGGGPQIRGIWHRYYVDVHGIIFVVDASDISRLEESRSVLENLLAHEKLAGKPVLLLANKQDCEGALDEVDIVEQLNVEAVVNQYRCPTLVEMCSATAVKNYHRKQDLAIHNGFRWLMNCIIRDYNNLNSRVERDVAVQRKQEEQEKKERLERICKAREERDEDVADGITGNRICSGEVDDGGDSDVVEANPFKPLADIMEDIKRPSAPTAPVVEPVLDSRVILVKESPQKIEPSNEDKQNQLDGSESNKLSRDLKRFVDIDGDEVELIASAGSRESLRSGAGGKNFLVTAVKSVPNHSATEFIKGQLELEISQHKKHGLLHRMNRVVPAPLSPANDRYQHSLDETDLCRVRNHNEKQGKSRPLFLRKQAFTEEISRPRESQVNPKKKQPIDISNLFCLRTCSASLEKLENSCALESLHETNSADARNKKRLHTGELKLTSTKVEPMNTETSLPSGYIGADFQPSVESDKVIGIKRVSSNSSGSQSLDGLQGLDSEISPVPVRQWTIDTDGDTRCNQLNGAEEQACVEHKSKVSSRQTSGHEGDVRLKQQASVDGTSSSGTTSQMGSQHLSDSGFVSPKNVLPPLRLTGTADKPPWILPPLSSQAKPSSQEKLGYARSLKTLAVGYMSAAVARVLHHHYVMTWSVRHPTSCLMVTDDGTVTLSGTILPRYWLGVCWEKLYNIWAKL</sequence>
<dbReference type="InterPro" id="IPR006689">
    <property type="entry name" value="Small_GTPase_ARF/SAR"/>
</dbReference>
<dbReference type="AlphaFoldDB" id="A0A6L2PPY7"/>